<sequence length="170" mass="18920">MDVSQELMLLKKRAKAFSVPLAQEERGEQLAVIRFLLYPETFAIPVASVHEVFSLRDLTVIPGTPEFVLGVMNYRSTIVPVVNLKKLLGIREAGLTEMNKVLLLRNDNMEFGLLCDRILESGFILQDEIQEPPASLSKLGLEFIKGMAGPQTILLDGEALLNSRRLIVDA</sequence>
<name>A0A345UKZ7_9BACT</name>
<keyword evidence="3" id="KW-1185">Reference proteome</keyword>
<dbReference type="Gene3D" id="2.40.50.180">
    <property type="entry name" value="CheA-289, Domain 4"/>
    <property type="match status" value="1"/>
</dbReference>
<accession>A0A345UKZ7</accession>
<organism evidence="2 3">
    <name type="scientific">Cyclonatronum proteinivorum</name>
    <dbReference type="NCBI Taxonomy" id="1457365"/>
    <lineage>
        <taxon>Bacteria</taxon>
        <taxon>Pseudomonadati</taxon>
        <taxon>Balneolota</taxon>
        <taxon>Balneolia</taxon>
        <taxon>Balneolales</taxon>
        <taxon>Cyclonatronaceae</taxon>
        <taxon>Cyclonatronum</taxon>
    </lineage>
</organism>
<feature type="domain" description="CheW-like" evidence="1">
    <location>
        <begin position="29"/>
        <end position="166"/>
    </location>
</feature>
<dbReference type="SUPFAM" id="SSF50341">
    <property type="entry name" value="CheW-like"/>
    <property type="match status" value="1"/>
</dbReference>
<dbReference type="KEGG" id="cprv:CYPRO_1899"/>
<dbReference type="InterPro" id="IPR002545">
    <property type="entry name" value="CheW-lke_dom"/>
</dbReference>
<dbReference type="Gene3D" id="2.30.30.40">
    <property type="entry name" value="SH3 Domains"/>
    <property type="match status" value="1"/>
</dbReference>
<evidence type="ECO:0000313" key="2">
    <source>
        <dbReference type="EMBL" id="AXJ01149.1"/>
    </source>
</evidence>
<dbReference type="GO" id="GO:0005829">
    <property type="term" value="C:cytosol"/>
    <property type="evidence" value="ECO:0007669"/>
    <property type="project" value="TreeGrafter"/>
</dbReference>
<dbReference type="InterPro" id="IPR036061">
    <property type="entry name" value="CheW-like_dom_sf"/>
</dbReference>
<dbReference type="GO" id="GO:0006935">
    <property type="term" value="P:chemotaxis"/>
    <property type="evidence" value="ECO:0007669"/>
    <property type="project" value="InterPro"/>
</dbReference>
<dbReference type="Pfam" id="PF01584">
    <property type="entry name" value="CheW"/>
    <property type="match status" value="1"/>
</dbReference>
<reference evidence="2 3" key="1">
    <citation type="submission" date="2018-03" db="EMBL/GenBank/DDBJ databases">
        <title>Phenotypic and genomic properties of Cyclonatronum proteinivorum gen. nov., sp. nov., a haloalkaliphilic bacteroidete from soda lakes possessing Na+-translocating rhodopsin.</title>
        <authorList>
            <person name="Toshchakov S.V."/>
            <person name="Korzhenkov A."/>
            <person name="Samarov N.I."/>
            <person name="Kublanov I.V."/>
            <person name="Muntyan M.S."/>
            <person name="Sorokin D.Y."/>
        </authorList>
    </citation>
    <scope>NUCLEOTIDE SEQUENCE [LARGE SCALE GENOMIC DNA]</scope>
    <source>
        <strain evidence="2 3">Omega</strain>
    </source>
</reference>
<dbReference type="Proteomes" id="UP000254808">
    <property type="component" value="Chromosome"/>
</dbReference>
<dbReference type="GO" id="GO:0007165">
    <property type="term" value="P:signal transduction"/>
    <property type="evidence" value="ECO:0007669"/>
    <property type="project" value="InterPro"/>
</dbReference>
<gene>
    <name evidence="2" type="ORF">CYPRO_1899</name>
</gene>
<evidence type="ECO:0000259" key="1">
    <source>
        <dbReference type="PROSITE" id="PS50851"/>
    </source>
</evidence>
<dbReference type="PROSITE" id="PS50851">
    <property type="entry name" value="CHEW"/>
    <property type="match status" value="1"/>
</dbReference>
<dbReference type="AlphaFoldDB" id="A0A345UKZ7"/>
<proteinExistence type="predicted"/>
<dbReference type="PANTHER" id="PTHR22617">
    <property type="entry name" value="CHEMOTAXIS SENSOR HISTIDINE KINASE-RELATED"/>
    <property type="match status" value="1"/>
</dbReference>
<dbReference type="EMBL" id="CP027806">
    <property type="protein sequence ID" value="AXJ01149.1"/>
    <property type="molecule type" value="Genomic_DNA"/>
</dbReference>
<dbReference type="SMART" id="SM00260">
    <property type="entry name" value="CheW"/>
    <property type="match status" value="1"/>
</dbReference>
<dbReference type="PANTHER" id="PTHR22617:SF23">
    <property type="entry name" value="CHEMOTAXIS PROTEIN CHEW"/>
    <property type="match status" value="1"/>
</dbReference>
<evidence type="ECO:0000313" key="3">
    <source>
        <dbReference type="Proteomes" id="UP000254808"/>
    </source>
</evidence>
<protein>
    <submittedName>
        <fullName evidence="2">CheW protein</fullName>
    </submittedName>
</protein>
<dbReference type="InterPro" id="IPR039315">
    <property type="entry name" value="CheW"/>
</dbReference>